<dbReference type="EMBL" id="BLZH01000006">
    <property type="protein sequence ID" value="GFP55837.1"/>
    <property type="molecule type" value="Genomic_DNA"/>
</dbReference>
<dbReference type="Pfam" id="PF17100">
    <property type="entry name" value="NACHT_N"/>
    <property type="match status" value="1"/>
</dbReference>
<gene>
    <name evidence="3" type="ORF">TASIC1_0006000700</name>
</gene>
<evidence type="ECO:0000313" key="4">
    <source>
        <dbReference type="Proteomes" id="UP000517252"/>
    </source>
</evidence>
<dbReference type="InterPro" id="IPR031359">
    <property type="entry name" value="NACHT_N"/>
</dbReference>
<dbReference type="AlphaFoldDB" id="A0A6V8QTB8"/>
<feature type="compositionally biased region" description="Polar residues" evidence="1">
    <location>
        <begin position="81"/>
        <end position="94"/>
    </location>
</feature>
<comment type="caution">
    <text evidence="3">The sequence shown here is derived from an EMBL/GenBank/DDBJ whole genome shotgun (WGS) entry which is preliminary data.</text>
</comment>
<evidence type="ECO:0000259" key="2">
    <source>
        <dbReference type="Pfam" id="PF17100"/>
    </source>
</evidence>
<feature type="region of interest" description="Disordered" evidence="1">
    <location>
        <begin position="373"/>
        <end position="444"/>
    </location>
</feature>
<dbReference type="Proteomes" id="UP000517252">
    <property type="component" value="Unassembled WGS sequence"/>
</dbReference>
<feature type="compositionally biased region" description="Polar residues" evidence="1">
    <location>
        <begin position="394"/>
        <end position="408"/>
    </location>
</feature>
<organism evidence="3 4">
    <name type="scientific">Trichoderma asperellum</name>
    <name type="common">Filamentous fungus</name>
    <dbReference type="NCBI Taxonomy" id="101201"/>
    <lineage>
        <taxon>Eukaryota</taxon>
        <taxon>Fungi</taxon>
        <taxon>Dikarya</taxon>
        <taxon>Ascomycota</taxon>
        <taxon>Pezizomycotina</taxon>
        <taxon>Sordariomycetes</taxon>
        <taxon>Hypocreomycetidae</taxon>
        <taxon>Hypocreales</taxon>
        <taxon>Hypocreaceae</taxon>
        <taxon>Trichoderma</taxon>
    </lineage>
</organism>
<evidence type="ECO:0000313" key="3">
    <source>
        <dbReference type="EMBL" id="GFP55837.1"/>
    </source>
</evidence>
<accession>A0A6V8QTB8</accession>
<name>A0A6V8QTB8_TRIAP</name>
<feature type="compositionally biased region" description="Low complexity" evidence="1">
    <location>
        <begin position="376"/>
        <end position="393"/>
    </location>
</feature>
<feature type="region of interest" description="Disordered" evidence="1">
    <location>
        <begin position="77"/>
        <end position="96"/>
    </location>
</feature>
<proteinExistence type="predicted"/>
<sequence length="444" mass="48584">MMPSRLEASAALLIPMAEARTGCAPAQSRGLGGLAHTTRRHCEPTCRFRTHRVGAMTKSTDADTGRLRKLVGRLLHHNSHSHTPNPDDSDTGSGVATPEWLGTYRVPSASSFSVPKGYGRHTQISLELWTAAYNSIRNSLRSSGLVTVYESILCQELPHQSIGGINQTLPRADDDRLKQLIRITESGLRKCRGSNCPVDNYARILVKMSKKIIKSVWADYPSTAVAWSGITILTPLLLGPTMQIEDMKRGAVHVIGRIPWYMHLSELLLASGWKSDADFNREQDGMRERLLKLYRKVLEFEMNCVCAAASTWNNAAKNVVGWHALGSLVRDIETLDDEIATLINTYIARGVAESILRYNSDLRLDQVECQGSARDGSVGSIGSIGSVGTTGTTETAETMESIGAQSTEPDSHQPFQLDASSTAETIPEPDGVERLMNKPSTVRV</sequence>
<reference evidence="3 4" key="1">
    <citation type="submission" date="2020-07" db="EMBL/GenBank/DDBJ databases">
        <title>Trichoderma asperellum IC-1 whole genome shotgun sequence.</title>
        <authorList>
            <person name="Kanamasa S."/>
            <person name="Takahashi H."/>
        </authorList>
    </citation>
    <scope>NUCLEOTIDE SEQUENCE [LARGE SCALE GENOMIC DNA]</scope>
    <source>
        <strain evidence="3 4">IC-1</strain>
    </source>
</reference>
<protein>
    <recommendedName>
        <fullName evidence="2">NWD NACHT-NTPase N-terminal domain-containing protein</fullName>
    </recommendedName>
</protein>
<feature type="domain" description="NWD NACHT-NTPase N-terminal" evidence="2">
    <location>
        <begin position="127"/>
        <end position="337"/>
    </location>
</feature>
<dbReference type="OrthoDB" id="4919232at2759"/>
<evidence type="ECO:0000256" key="1">
    <source>
        <dbReference type="SAM" id="MobiDB-lite"/>
    </source>
</evidence>